<feature type="transmembrane region" description="Helical" evidence="1">
    <location>
        <begin position="40"/>
        <end position="59"/>
    </location>
</feature>
<feature type="transmembrane region" description="Helical" evidence="1">
    <location>
        <begin position="84"/>
        <end position="111"/>
    </location>
</feature>
<gene>
    <name evidence="3" type="ORF">HLH25_18720</name>
    <name evidence="2" type="ORF">HLH26_18535</name>
</gene>
<keyword evidence="1" id="KW-0812">Transmembrane</keyword>
<evidence type="ECO:0000313" key="4">
    <source>
        <dbReference type="Proteomes" id="UP000540490"/>
    </source>
</evidence>
<feature type="transmembrane region" description="Helical" evidence="1">
    <location>
        <begin position="117"/>
        <end position="136"/>
    </location>
</feature>
<accession>A0A7W4NXE4</accession>
<dbReference type="EMBL" id="JABEQN010000034">
    <property type="protein sequence ID" value="MBB2195622.1"/>
    <property type="molecule type" value="Genomic_DNA"/>
</dbReference>
<dbReference type="Proteomes" id="UP000540490">
    <property type="component" value="Unassembled WGS sequence"/>
</dbReference>
<dbReference type="EMBL" id="JABEQO010000034">
    <property type="protein sequence ID" value="MBB2166485.1"/>
    <property type="molecule type" value="Genomic_DNA"/>
</dbReference>
<proteinExistence type="predicted"/>
<keyword evidence="1" id="KW-0472">Membrane</keyword>
<name>A0A7W4NXE4_9PROT</name>
<dbReference type="Pfam" id="PF20398">
    <property type="entry name" value="DUF6691"/>
    <property type="match status" value="1"/>
</dbReference>
<evidence type="ECO:0000256" key="1">
    <source>
        <dbReference type="SAM" id="Phobius"/>
    </source>
</evidence>
<dbReference type="InterPro" id="IPR046513">
    <property type="entry name" value="DUF6691"/>
</dbReference>
<keyword evidence="4" id="KW-1185">Reference proteome</keyword>
<keyword evidence="1" id="KW-1133">Transmembrane helix</keyword>
<dbReference type="AlphaFoldDB" id="A0A7W4NXE4"/>
<evidence type="ECO:0000313" key="3">
    <source>
        <dbReference type="EMBL" id="MBB2195622.1"/>
    </source>
</evidence>
<organism evidence="2 5">
    <name type="scientific">Gluconacetobacter dulcium</name>
    <dbReference type="NCBI Taxonomy" id="2729096"/>
    <lineage>
        <taxon>Bacteria</taxon>
        <taxon>Pseudomonadati</taxon>
        <taxon>Pseudomonadota</taxon>
        <taxon>Alphaproteobacteria</taxon>
        <taxon>Acetobacterales</taxon>
        <taxon>Acetobacteraceae</taxon>
        <taxon>Gluconacetobacter</taxon>
    </lineage>
</organism>
<sequence length="144" mass="15562">MRTIAAFLCGIVFSLGLILGGMLNPSNVLSFLNVAGHWNPALVFVLGSAVFVTFCGFWLKKNLSQPLLGATFQIPASRQIDKSLIVGSCLFGLGWGLTGLCPGPAIASFFIFQPKSLLFLLGLIVGTIVFSYRNGVWRYLLRSC</sequence>
<evidence type="ECO:0000313" key="5">
    <source>
        <dbReference type="Proteomes" id="UP000561077"/>
    </source>
</evidence>
<comment type="caution">
    <text evidence="2">The sequence shown here is derived from an EMBL/GenBank/DDBJ whole genome shotgun (WGS) entry which is preliminary data.</text>
</comment>
<dbReference type="Proteomes" id="UP000561077">
    <property type="component" value="Unassembled WGS sequence"/>
</dbReference>
<protein>
    <submittedName>
        <fullName evidence="2">YeeE/YedE family protein</fullName>
    </submittedName>
</protein>
<reference evidence="4 5" key="1">
    <citation type="submission" date="2020-04" db="EMBL/GenBank/DDBJ databases">
        <title>Description of novel Gluconacetobacter.</title>
        <authorList>
            <person name="Sombolestani A."/>
        </authorList>
    </citation>
    <scope>NUCLEOTIDE SEQUENCE [LARGE SCALE GENOMIC DNA]</scope>
    <source>
        <strain evidence="3 4">LMG 1728</strain>
        <strain evidence="2 5">LMG 1731</strain>
    </source>
</reference>
<evidence type="ECO:0000313" key="2">
    <source>
        <dbReference type="EMBL" id="MBB2166485.1"/>
    </source>
</evidence>